<sequence length="303" mass="35383">MSEEEAFLECINKYKQSHEMHKNIIFCFKDKELKERLKPFLPPHPGNTDHFTEILIDGDTISHKNSPVYIYGEYKKFSREMTQTPLRIKGRLKCQKSVSDFTEQIKEFYKAKEVVFIPSGREDIDVMNLGGRSFLLVIKEPTCNLLASSFDLSVYPEIELLNFKKVTKKAKDHILEGERDKKKVYRCLIACRNKIEFHKKYTIHQKTPLRVLHRRANITREREVEILDVEERTEGDFMIYQVELKATAGTYIKEFVNGDFGRTCPSLSAKDSYADLIYLDVLSIESKGLPSEVIEYEIHLNLK</sequence>
<dbReference type="AlphaFoldDB" id="R0MAE0"/>
<evidence type="ECO:0000256" key="4">
    <source>
        <dbReference type="ARBA" id="ARBA00023235"/>
    </source>
</evidence>
<keyword evidence="3" id="KW-0819">tRNA processing</keyword>
<name>R0MAE0_NOSB1</name>
<keyword evidence="7" id="KW-1185">Reference proteome</keyword>
<proteinExistence type="inferred from homology"/>
<gene>
    <name evidence="6" type="primary">PUS10</name>
    <name evidence="6" type="ORF">NBO_12g0010</name>
</gene>
<accession>R0MAE0</accession>
<evidence type="ECO:0000259" key="5">
    <source>
        <dbReference type="Pfam" id="PF21238"/>
    </source>
</evidence>
<protein>
    <recommendedName>
        <fullName evidence="2">tRNA pseudouridine(55) synthase</fullName>
        <ecNumber evidence="2">5.4.99.25</ecNumber>
    </recommendedName>
</protein>
<dbReference type="Gene3D" id="3.30.70.2510">
    <property type="match status" value="1"/>
</dbReference>
<dbReference type="EMBL" id="KB908920">
    <property type="protein sequence ID" value="EOB14904.1"/>
    <property type="molecule type" value="Genomic_DNA"/>
</dbReference>
<dbReference type="STRING" id="578461.R0MAE0"/>
<dbReference type="OMA" id="ICRIENP"/>
<dbReference type="GO" id="GO:0160148">
    <property type="term" value="F:tRNA pseudouridine(55) synthase activity"/>
    <property type="evidence" value="ECO:0007669"/>
    <property type="project" value="UniProtKB-EC"/>
</dbReference>
<dbReference type="PANTHER" id="PTHR21568">
    <property type="entry name" value="TRNA PSEUDOURIDINE SYNTHASE PUS10"/>
    <property type="match status" value="1"/>
</dbReference>
<dbReference type="VEuPathDB" id="MicrosporidiaDB:NBO_12g0010"/>
<dbReference type="Pfam" id="PF21238">
    <property type="entry name" value="Pus10_C"/>
    <property type="match status" value="1"/>
</dbReference>
<evidence type="ECO:0000256" key="2">
    <source>
        <dbReference type="ARBA" id="ARBA00012787"/>
    </source>
</evidence>
<dbReference type="InterPro" id="IPR048741">
    <property type="entry name" value="Pus10-like_C"/>
</dbReference>
<dbReference type="InterPro" id="IPR039894">
    <property type="entry name" value="Pus10-like"/>
</dbReference>
<dbReference type="Proteomes" id="UP000016927">
    <property type="component" value="Unassembled WGS sequence"/>
</dbReference>
<dbReference type="GO" id="GO:0003723">
    <property type="term" value="F:RNA binding"/>
    <property type="evidence" value="ECO:0007669"/>
    <property type="project" value="InterPro"/>
</dbReference>
<evidence type="ECO:0000313" key="7">
    <source>
        <dbReference type="Proteomes" id="UP000016927"/>
    </source>
</evidence>
<dbReference type="Gene3D" id="3.30.70.3190">
    <property type="match status" value="1"/>
</dbReference>
<organism evidence="6 7">
    <name type="scientific">Nosema bombycis (strain CQ1 / CVCC 102059)</name>
    <name type="common">Microsporidian parasite</name>
    <name type="synonym">Pebrine of silkworm</name>
    <dbReference type="NCBI Taxonomy" id="578461"/>
    <lineage>
        <taxon>Eukaryota</taxon>
        <taxon>Fungi</taxon>
        <taxon>Fungi incertae sedis</taxon>
        <taxon>Microsporidia</taxon>
        <taxon>Nosematidae</taxon>
        <taxon>Nosema</taxon>
    </lineage>
</organism>
<comment type="similarity">
    <text evidence="1">Belongs to the pseudouridine synthase Pus10 family.</text>
</comment>
<keyword evidence="4" id="KW-0413">Isomerase</keyword>
<dbReference type="EC" id="5.4.99.25" evidence="2"/>
<dbReference type="HOGENOM" id="CLU_028780_1_1_1"/>
<dbReference type="OrthoDB" id="271937at2759"/>
<evidence type="ECO:0000256" key="1">
    <source>
        <dbReference type="ARBA" id="ARBA00009652"/>
    </source>
</evidence>
<evidence type="ECO:0000313" key="6">
    <source>
        <dbReference type="EMBL" id="EOB14904.1"/>
    </source>
</evidence>
<dbReference type="InterPro" id="IPR020103">
    <property type="entry name" value="PsdUridine_synth_cat_dom_sf"/>
</dbReference>
<feature type="domain" description="Pus10-like C-terminal" evidence="5">
    <location>
        <begin position="69"/>
        <end position="285"/>
    </location>
</feature>
<dbReference type="PANTHER" id="PTHR21568:SF0">
    <property type="entry name" value="TRNA PSEUDOURIDINE SYNTHASE PUS10"/>
    <property type="match status" value="1"/>
</dbReference>
<dbReference type="SUPFAM" id="SSF55120">
    <property type="entry name" value="Pseudouridine synthase"/>
    <property type="match status" value="1"/>
</dbReference>
<dbReference type="GO" id="GO:0031119">
    <property type="term" value="P:tRNA pseudouridine synthesis"/>
    <property type="evidence" value="ECO:0007669"/>
    <property type="project" value="TreeGrafter"/>
</dbReference>
<evidence type="ECO:0000256" key="3">
    <source>
        <dbReference type="ARBA" id="ARBA00022694"/>
    </source>
</evidence>
<reference evidence="6 7" key="1">
    <citation type="journal article" date="2013" name="BMC Genomics">
        <title>Comparative genomics of parasitic silkworm microsporidia reveal an association between genome expansion and host adaptation.</title>
        <authorList>
            <person name="Pan G."/>
            <person name="Xu J."/>
            <person name="Li T."/>
            <person name="Xia Q."/>
            <person name="Liu S.L."/>
            <person name="Zhang G."/>
            <person name="Li S."/>
            <person name="Li C."/>
            <person name="Liu H."/>
            <person name="Yang L."/>
            <person name="Liu T."/>
            <person name="Zhang X."/>
            <person name="Wu Z."/>
            <person name="Fan W."/>
            <person name="Dang X."/>
            <person name="Xiang H."/>
            <person name="Tao M."/>
            <person name="Li Y."/>
            <person name="Hu J."/>
            <person name="Li Z."/>
            <person name="Lin L."/>
            <person name="Luo J."/>
            <person name="Geng L."/>
            <person name="Wang L."/>
            <person name="Long M."/>
            <person name="Wan Y."/>
            <person name="He N."/>
            <person name="Zhang Z."/>
            <person name="Lu C."/>
            <person name="Keeling P.J."/>
            <person name="Wang J."/>
            <person name="Xiang Z."/>
            <person name="Zhou Z."/>
        </authorList>
    </citation>
    <scope>NUCLEOTIDE SEQUENCE [LARGE SCALE GENOMIC DNA]</scope>
    <source>
        <strain evidence="7">CQ1 / CVCC 102059</strain>
    </source>
</reference>